<dbReference type="GO" id="GO:0035485">
    <property type="term" value="F:adenine/guanine mispair binding"/>
    <property type="evidence" value="ECO:0007669"/>
    <property type="project" value="TreeGrafter"/>
</dbReference>
<reference evidence="9 10" key="2">
    <citation type="journal article" date="2017" name="Front. Plant Sci.">
        <title>Gene Classification and Mining of Molecular Markers Useful in Red Clover (Trifolium pratense) Breeding.</title>
        <authorList>
            <person name="Istvanek J."/>
            <person name="Dluhosova J."/>
            <person name="Dluhos P."/>
            <person name="Patkova L."/>
            <person name="Nedelnik J."/>
            <person name="Repkova J."/>
        </authorList>
    </citation>
    <scope>NUCLEOTIDE SEQUENCE [LARGE SCALE GENOMIC DNA]</scope>
    <source>
        <strain evidence="10">cv. Tatra</strain>
        <tissue evidence="9">Young leaves</tissue>
    </source>
</reference>
<dbReference type="InterPro" id="IPR011257">
    <property type="entry name" value="DNA_glycosylase"/>
</dbReference>
<evidence type="ECO:0000313" key="10">
    <source>
        <dbReference type="Proteomes" id="UP000236291"/>
    </source>
</evidence>
<dbReference type="SUPFAM" id="SSF48150">
    <property type="entry name" value="DNA-glycosylase"/>
    <property type="match status" value="1"/>
</dbReference>
<evidence type="ECO:0000256" key="6">
    <source>
        <dbReference type="ARBA" id="ARBA00023014"/>
    </source>
</evidence>
<evidence type="ECO:0000256" key="8">
    <source>
        <dbReference type="ARBA" id="ARBA00023295"/>
    </source>
</evidence>
<dbReference type="AlphaFoldDB" id="A0A2K3KCW9"/>
<dbReference type="GO" id="GO:0006284">
    <property type="term" value="P:base-excision repair"/>
    <property type="evidence" value="ECO:0007669"/>
    <property type="project" value="InterPro"/>
</dbReference>
<dbReference type="Gene3D" id="1.10.340.30">
    <property type="entry name" value="Hypothetical protein, domain 2"/>
    <property type="match status" value="1"/>
</dbReference>
<dbReference type="InterPro" id="IPR044298">
    <property type="entry name" value="MIG/MutY"/>
</dbReference>
<reference evidence="9 10" key="1">
    <citation type="journal article" date="2014" name="Am. J. Bot.">
        <title>Genome assembly and annotation for red clover (Trifolium pratense; Fabaceae).</title>
        <authorList>
            <person name="Istvanek J."/>
            <person name="Jaros M."/>
            <person name="Krenek A."/>
            <person name="Repkova J."/>
        </authorList>
    </citation>
    <scope>NUCLEOTIDE SEQUENCE [LARGE SCALE GENOMIC DNA]</scope>
    <source>
        <strain evidence="10">cv. Tatra</strain>
        <tissue evidence="9">Young leaves</tissue>
    </source>
</reference>
<keyword evidence="5" id="KW-0408">Iron</keyword>
<keyword evidence="6" id="KW-0411">Iron-sulfur</keyword>
<sequence length="54" mass="5685">MLKDPQSHVLDKEKGAKKIVAEGGSIPKTASMLRKIPGIGDYTSGAIASIAFKE</sequence>
<keyword evidence="4" id="KW-0378">Hydrolase</keyword>
<comment type="cofactor">
    <cofactor evidence="1">
        <name>[4Fe-4S] cluster</name>
        <dbReference type="ChEBI" id="CHEBI:49883"/>
    </cofactor>
</comment>
<evidence type="ECO:0000256" key="3">
    <source>
        <dbReference type="ARBA" id="ARBA00022763"/>
    </source>
</evidence>
<dbReference type="Proteomes" id="UP000236291">
    <property type="component" value="Unassembled WGS sequence"/>
</dbReference>
<evidence type="ECO:0000313" key="9">
    <source>
        <dbReference type="EMBL" id="PNX64130.1"/>
    </source>
</evidence>
<dbReference type="GO" id="GO:0032357">
    <property type="term" value="F:oxidized purine DNA binding"/>
    <property type="evidence" value="ECO:0007669"/>
    <property type="project" value="TreeGrafter"/>
</dbReference>
<dbReference type="STRING" id="57577.A0A2K3KCW9"/>
<evidence type="ECO:0000256" key="2">
    <source>
        <dbReference type="ARBA" id="ARBA00022723"/>
    </source>
</evidence>
<dbReference type="GO" id="GO:0046872">
    <property type="term" value="F:metal ion binding"/>
    <property type="evidence" value="ECO:0007669"/>
    <property type="project" value="UniProtKB-KW"/>
</dbReference>
<organism evidence="9 10">
    <name type="scientific">Trifolium pratense</name>
    <name type="common">Red clover</name>
    <dbReference type="NCBI Taxonomy" id="57577"/>
    <lineage>
        <taxon>Eukaryota</taxon>
        <taxon>Viridiplantae</taxon>
        <taxon>Streptophyta</taxon>
        <taxon>Embryophyta</taxon>
        <taxon>Tracheophyta</taxon>
        <taxon>Spermatophyta</taxon>
        <taxon>Magnoliopsida</taxon>
        <taxon>eudicotyledons</taxon>
        <taxon>Gunneridae</taxon>
        <taxon>Pentapetalae</taxon>
        <taxon>rosids</taxon>
        <taxon>fabids</taxon>
        <taxon>Fabales</taxon>
        <taxon>Fabaceae</taxon>
        <taxon>Papilionoideae</taxon>
        <taxon>50 kb inversion clade</taxon>
        <taxon>NPAAA clade</taxon>
        <taxon>Hologalegina</taxon>
        <taxon>IRL clade</taxon>
        <taxon>Trifolieae</taxon>
        <taxon>Trifolium</taxon>
    </lineage>
</organism>
<evidence type="ECO:0000256" key="7">
    <source>
        <dbReference type="ARBA" id="ARBA00023204"/>
    </source>
</evidence>
<dbReference type="GO" id="GO:0000701">
    <property type="term" value="F:purine-specific mismatch base pair DNA N-glycosylase activity"/>
    <property type="evidence" value="ECO:0007669"/>
    <property type="project" value="TreeGrafter"/>
</dbReference>
<dbReference type="GO" id="GO:0051536">
    <property type="term" value="F:iron-sulfur cluster binding"/>
    <property type="evidence" value="ECO:0007669"/>
    <property type="project" value="UniProtKB-KW"/>
</dbReference>
<dbReference type="GO" id="GO:0034039">
    <property type="term" value="F:8-oxo-7,8-dihydroguanine DNA N-glycosylase activity"/>
    <property type="evidence" value="ECO:0007669"/>
    <property type="project" value="TreeGrafter"/>
</dbReference>
<dbReference type="PANTHER" id="PTHR42944">
    <property type="entry name" value="ADENINE DNA GLYCOSYLASE"/>
    <property type="match status" value="1"/>
</dbReference>
<accession>A0A2K3KCW9</accession>
<dbReference type="PANTHER" id="PTHR42944:SF1">
    <property type="entry name" value="ADENINE DNA GLYCOSYLASE"/>
    <property type="match status" value="1"/>
</dbReference>
<protein>
    <submittedName>
        <fullName evidence="9">A/G-specific adenine DNA glycosylase-like protein</fullName>
    </submittedName>
</protein>
<keyword evidence="3" id="KW-0227">DNA damage</keyword>
<dbReference type="EMBL" id="ASHM01092245">
    <property type="protein sequence ID" value="PNX64130.1"/>
    <property type="molecule type" value="Genomic_DNA"/>
</dbReference>
<gene>
    <name evidence="9" type="ORF">L195_g053859</name>
</gene>
<comment type="caution">
    <text evidence="9">The sequence shown here is derived from an EMBL/GenBank/DDBJ whole genome shotgun (WGS) entry which is preliminary data.</text>
</comment>
<proteinExistence type="predicted"/>
<evidence type="ECO:0000256" key="1">
    <source>
        <dbReference type="ARBA" id="ARBA00001966"/>
    </source>
</evidence>
<feature type="non-terminal residue" evidence="9">
    <location>
        <position position="54"/>
    </location>
</feature>
<keyword evidence="2" id="KW-0479">Metal-binding</keyword>
<keyword evidence="7" id="KW-0234">DNA repair</keyword>
<dbReference type="GO" id="GO:0006298">
    <property type="term" value="P:mismatch repair"/>
    <property type="evidence" value="ECO:0007669"/>
    <property type="project" value="TreeGrafter"/>
</dbReference>
<keyword evidence="8" id="KW-0326">Glycosidase</keyword>
<name>A0A2K3KCW9_TRIPR</name>
<evidence type="ECO:0000256" key="4">
    <source>
        <dbReference type="ARBA" id="ARBA00022801"/>
    </source>
</evidence>
<dbReference type="GO" id="GO:0005634">
    <property type="term" value="C:nucleus"/>
    <property type="evidence" value="ECO:0007669"/>
    <property type="project" value="TreeGrafter"/>
</dbReference>
<dbReference type="ExpressionAtlas" id="A0A2K3KCW9">
    <property type="expression patterns" value="baseline"/>
</dbReference>
<evidence type="ECO:0000256" key="5">
    <source>
        <dbReference type="ARBA" id="ARBA00023004"/>
    </source>
</evidence>